<protein>
    <recommendedName>
        <fullName evidence="3">Lipoprotein</fullName>
    </recommendedName>
</protein>
<accession>A0ABW7LTH9</accession>
<dbReference type="Proteomes" id="UP001609821">
    <property type="component" value="Unassembled WGS sequence"/>
</dbReference>
<evidence type="ECO:0000313" key="1">
    <source>
        <dbReference type="EMBL" id="MFH6564928.1"/>
    </source>
</evidence>
<reference evidence="1 2" key="1">
    <citation type="submission" date="2024-10" db="EMBL/GenBank/DDBJ databases">
        <title>Aeromonas and Pseudomonas from the Cagarras Archipelago, Rio de Janeiro, Brazil.</title>
        <authorList>
            <person name="Canellas A.L.B."/>
            <person name="Laport M.S."/>
        </authorList>
    </citation>
    <scope>NUCLEOTIDE SEQUENCE [LARGE SCALE GENOMIC DNA]</scope>
    <source>
        <strain evidence="1 2">CPF-4</strain>
    </source>
</reference>
<keyword evidence="2" id="KW-1185">Reference proteome</keyword>
<gene>
    <name evidence="1" type="ORF">ACHMWK_02885</name>
</gene>
<proteinExistence type="predicted"/>
<sequence length="165" mass="17784">MKAWMSLIAICVALSGCSDDGPWGGPAGTKMGISKKQVEKYSVLELVGKNDTGVALYISKQAPSMSSAADSYEYVFSPAGQLCILQMRFDNVNKTASPLMLNLKTKYGLPVKDPVVPWGVVWSSEKYKLGDSLAEISAEFQGKEPSVSAVVSFSFENVKDCKPQS</sequence>
<evidence type="ECO:0008006" key="3">
    <source>
        <dbReference type="Google" id="ProtNLM"/>
    </source>
</evidence>
<name>A0ABW7LTH9_9PSED</name>
<organism evidence="1 2">
    <name type="scientific">Pseudomonas kulmbachensis</name>
    <dbReference type="NCBI Taxonomy" id="3043408"/>
    <lineage>
        <taxon>Bacteria</taxon>
        <taxon>Pseudomonadati</taxon>
        <taxon>Pseudomonadota</taxon>
        <taxon>Gammaproteobacteria</taxon>
        <taxon>Pseudomonadales</taxon>
        <taxon>Pseudomonadaceae</taxon>
        <taxon>Pseudomonas</taxon>
    </lineage>
</organism>
<dbReference type="EMBL" id="JBINXB010000002">
    <property type="protein sequence ID" value="MFH6564928.1"/>
    <property type="molecule type" value="Genomic_DNA"/>
</dbReference>
<comment type="caution">
    <text evidence="1">The sequence shown here is derived from an EMBL/GenBank/DDBJ whole genome shotgun (WGS) entry which is preliminary data.</text>
</comment>
<dbReference type="PROSITE" id="PS51257">
    <property type="entry name" value="PROKAR_LIPOPROTEIN"/>
    <property type="match status" value="1"/>
</dbReference>
<dbReference type="RefSeq" id="WP_395247866.1">
    <property type="nucleotide sequence ID" value="NZ_JBINXA010000003.1"/>
</dbReference>
<evidence type="ECO:0000313" key="2">
    <source>
        <dbReference type="Proteomes" id="UP001609821"/>
    </source>
</evidence>